<evidence type="ECO:0000313" key="3">
    <source>
        <dbReference type="Proteomes" id="UP000295215"/>
    </source>
</evidence>
<comment type="caution">
    <text evidence="2">The sequence shown here is derived from an EMBL/GenBank/DDBJ whole genome shotgun (WGS) entry which is preliminary data.</text>
</comment>
<dbReference type="AlphaFoldDB" id="A0A4V3E9I6"/>
<feature type="coiled-coil region" evidence="1">
    <location>
        <begin position="115"/>
        <end position="149"/>
    </location>
</feature>
<reference evidence="2 3" key="1">
    <citation type="submission" date="2019-03" db="EMBL/GenBank/DDBJ databases">
        <title>Genomic Encyclopedia of Archaeal and Bacterial Type Strains, Phase II (KMG-II): from individual species to whole genera.</title>
        <authorList>
            <person name="Goeker M."/>
        </authorList>
    </citation>
    <scope>NUCLEOTIDE SEQUENCE [LARGE SCALE GENOMIC DNA]</scope>
    <source>
        <strain evidence="2 3">DSM 28213</strain>
    </source>
</reference>
<dbReference type="InterPro" id="IPR008969">
    <property type="entry name" value="CarboxyPept-like_regulatory"/>
</dbReference>
<proteinExistence type="predicted"/>
<dbReference type="SUPFAM" id="SSF49464">
    <property type="entry name" value="Carboxypeptidase regulatory domain-like"/>
    <property type="match status" value="1"/>
</dbReference>
<organism evidence="2 3">
    <name type="scientific">Myroides indicus</name>
    <dbReference type="NCBI Taxonomy" id="1323422"/>
    <lineage>
        <taxon>Bacteria</taxon>
        <taxon>Pseudomonadati</taxon>
        <taxon>Bacteroidota</taxon>
        <taxon>Flavobacteriia</taxon>
        <taxon>Flavobacteriales</taxon>
        <taxon>Flavobacteriaceae</taxon>
        <taxon>Myroides</taxon>
    </lineage>
</organism>
<dbReference type="OrthoDB" id="1434667at2"/>
<evidence type="ECO:0000313" key="2">
    <source>
        <dbReference type="EMBL" id="TDS66222.1"/>
    </source>
</evidence>
<accession>A0A4V3E9I6</accession>
<evidence type="ECO:0008006" key="4">
    <source>
        <dbReference type="Google" id="ProtNLM"/>
    </source>
</evidence>
<name>A0A4V3E9I6_9FLAO</name>
<dbReference type="RefSeq" id="WP_133711406.1">
    <property type="nucleotide sequence ID" value="NZ_SOAG01000001.1"/>
</dbReference>
<protein>
    <recommendedName>
        <fullName evidence="4">Carboxypeptidase family protein</fullName>
    </recommendedName>
</protein>
<dbReference type="PROSITE" id="PS51257">
    <property type="entry name" value="PROKAR_LIPOPROTEIN"/>
    <property type="match status" value="1"/>
</dbReference>
<gene>
    <name evidence="2" type="ORF">C8P70_101119</name>
</gene>
<keyword evidence="1" id="KW-0175">Coiled coil</keyword>
<evidence type="ECO:0000256" key="1">
    <source>
        <dbReference type="SAM" id="Coils"/>
    </source>
</evidence>
<keyword evidence="3" id="KW-1185">Reference proteome</keyword>
<dbReference type="Proteomes" id="UP000295215">
    <property type="component" value="Unassembled WGS sequence"/>
</dbReference>
<sequence>MKHLQILILLSLTAIACKNKDYNQANPDGSITISGKVTVAETGKPPLGITTMNVANEWVWQDSELNAYGDNKKVYVDKQGQYSITIQPGDTLMLIPNALIYGRKNRYLYTGFKHNQTLDIQVKEDAKNYAKLQKELPEAYDNLQKHIQQSDPEQLITVSGTVVSETTNRPVYRTIVSVGFVTNTKGTGTYHLTDKEGKFSIQLPKGNLLSINGLMPNSVQFYPQSDTVVQIKLPKIDENKLAKPKAKFPQAPKSIIPEFN</sequence>
<dbReference type="EMBL" id="SOAG01000001">
    <property type="protein sequence ID" value="TDS66222.1"/>
    <property type="molecule type" value="Genomic_DNA"/>
</dbReference>